<evidence type="ECO:0008006" key="4">
    <source>
        <dbReference type="Google" id="ProtNLM"/>
    </source>
</evidence>
<accession>A0A024FXK6</accession>
<evidence type="ECO:0000313" key="3">
    <source>
        <dbReference type="Proteomes" id="UP000053237"/>
    </source>
</evidence>
<protein>
    <recommendedName>
        <fullName evidence="4">Apple domain-containing protein</fullName>
    </recommendedName>
</protein>
<dbReference type="Proteomes" id="UP000053237">
    <property type="component" value="Unassembled WGS sequence"/>
</dbReference>
<feature type="chain" id="PRO_5001529168" description="Apple domain-containing protein" evidence="1">
    <location>
        <begin position="22"/>
        <end position="205"/>
    </location>
</feature>
<evidence type="ECO:0000313" key="2">
    <source>
        <dbReference type="EMBL" id="CCI11761.1"/>
    </source>
</evidence>
<dbReference type="InParanoid" id="A0A024FXK6"/>
<organism evidence="2 3">
    <name type="scientific">Albugo candida</name>
    <dbReference type="NCBI Taxonomy" id="65357"/>
    <lineage>
        <taxon>Eukaryota</taxon>
        <taxon>Sar</taxon>
        <taxon>Stramenopiles</taxon>
        <taxon>Oomycota</taxon>
        <taxon>Peronosporomycetes</taxon>
        <taxon>Albuginales</taxon>
        <taxon>Albuginaceae</taxon>
        <taxon>Albugo</taxon>
    </lineage>
</organism>
<dbReference type="EMBL" id="CAIX01001935">
    <property type="protein sequence ID" value="CCI11761.1"/>
    <property type="molecule type" value="Genomic_DNA"/>
</dbReference>
<evidence type="ECO:0000256" key="1">
    <source>
        <dbReference type="SAM" id="SignalP"/>
    </source>
</evidence>
<name>A0A024FXK6_9STRA</name>
<gene>
    <name evidence="2" type="ORF">BN9_134340</name>
</gene>
<sequence length="205" mass="22261">MWTIFGQSAIVVVTLFQHAFCDVKLLENAQFTGLSINSLTVNDVRICINALQANFFNASAMYPIFLSATSIVCKVMILTSEPTVNPTPNAGHSIYYITTRTPDPPPGPCSLNLCGGSNQCIPLIPEGETCSPSKGYLINVLIFGIDLDLPTKKPTIDDCKAHCMLHTACVGTSYNIINTECQMKGLIINLLRFDDIHSAYVGIQA</sequence>
<reference evidence="2 3" key="1">
    <citation type="submission" date="2012-05" db="EMBL/GenBank/DDBJ databases">
        <title>Recombination and specialization in a pathogen metapopulation.</title>
        <authorList>
            <person name="Gardiner A."/>
            <person name="Kemen E."/>
            <person name="Schultz-Larsen T."/>
            <person name="MacLean D."/>
            <person name="Van Oosterhout C."/>
            <person name="Jones J.D.G."/>
        </authorList>
    </citation>
    <scope>NUCLEOTIDE SEQUENCE [LARGE SCALE GENOMIC DNA]</scope>
    <source>
        <strain evidence="2 3">Ac Nc2</strain>
    </source>
</reference>
<keyword evidence="1" id="KW-0732">Signal</keyword>
<comment type="caution">
    <text evidence="2">The sequence shown here is derived from an EMBL/GenBank/DDBJ whole genome shotgun (WGS) entry which is preliminary data.</text>
</comment>
<keyword evidence="3" id="KW-1185">Reference proteome</keyword>
<feature type="signal peptide" evidence="1">
    <location>
        <begin position="1"/>
        <end position="21"/>
    </location>
</feature>
<dbReference type="AlphaFoldDB" id="A0A024FXK6"/>
<proteinExistence type="predicted"/>